<dbReference type="GO" id="GO:0031146">
    <property type="term" value="P:SCF-dependent proteasomal ubiquitin-dependent protein catabolic process"/>
    <property type="evidence" value="ECO:0007669"/>
    <property type="project" value="TreeGrafter"/>
</dbReference>
<dbReference type="PANTHER" id="PTHR13318:SF190">
    <property type="entry name" value="PARTNER OF PAIRED, ISOFORM B"/>
    <property type="match status" value="1"/>
</dbReference>
<feature type="domain" description="F-box" evidence="2">
    <location>
        <begin position="1"/>
        <end position="47"/>
    </location>
</feature>
<dbReference type="OrthoDB" id="423607at2759"/>
<evidence type="ECO:0000256" key="1">
    <source>
        <dbReference type="ARBA" id="ARBA00022786"/>
    </source>
</evidence>
<dbReference type="SUPFAM" id="SSF52047">
    <property type="entry name" value="RNI-like"/>
    <property type="match status" value="2"/>
</dbReference>
<accession>A0A0L8HS74</accession>
<dbReference type="PROSITE" id="PS50181">
    <property type="entry name" value="FBOX"/>
    <property type="match status" value="1"/>
</dbReference>
<dbReference type="OMA" id="ALYECIC"/>
<reference evidence="3" key="1">
    <citation type="submission" date="2015-07" db="EMBL/GenBank/DDBJ databases">
        <title>MeaNS - Measles Nucleotide Surveillance Program.</title>
        <authorList>
            <person name="Tran T."/>
            <person name="Druce J."/>
        </authorList>
    </citation>
    <scope>NUCLEOTIDE SEQUENCE</scope>
    <source>
        <strain evidence="3">UCB-OBI-ISO-001</strain>
        <tissue evidence="3">Gonad</tissue>
    </source>
</reference>
<evidence type="ECO:0000313" key="3">
    <source>
        <dbReference type="EMBL" id="KOF92061.1"/>
    </source>
</evidence>
<dbReference type="PANTHER" id="PTHR13318">
    <property type="entry name" value="PARTNER OF PAIRED, ISOFORM B-RELATED"/>
    <property type="match status" value="1"/>
</dbReference>
<dbReference type="InterPro" id="IPR006553">
    <property type="entry name" value="Leu-rich_rpt_Cys-con_subtyp"/>
</dbReference>
<name>A0A0L8HS74_OCTBM</name>
<dbReference type="InterPro" id="IPR036047">
    <property type="entry name" value="F-box-like_dom_sf"/>
</dbReference>
<dbReference type="SUPFAM" id="SSF81383">
    <property type="entry name" value="F-box domain"/>
    <property type="match status" value="1"/>
</dbReference>
<protein>
    <recommendedName>
        <fullName evidence="2">F-box domain-containing protein</fullName>
    </recommendedName>
</protein>
<sequence length="659" mass="74168">MHLNQLPKECLLKIFQYLPLVDVILGVRSTCSDWYKLSFNGVLWKTVNLNNRNMASRMSDGNFLNLLRSVSESVEEIIFGYSPTISEVSILHEEIQCPNLVSIDLRRITVDASVLETFLTKYPRMEKLSLELTLADNCTQFLEFFQNQDFSCLKTLSIIFKLEEDCDKNLQEGQEFEEVLSKYPTLCNLNSLLVDAIVPCTSLQCLSIRFSYLSDETLYKILSATKQLTHLNIADCRYVTGKALNALTLDSGLVNLNMDDTCVTDDAIKVTAERCHRLRSVSLENCLCITDKGVSVLAQNCPCITDFSLNHRIFNENTFDDLTGGSNKQSILQDFEKMSVKPFLSVTNVSIMSLVNYCHNLSKLGLAGCMALTDQAVEQIACSCPYLTLLNLSACMQVSDRSIELVFQKCQFLEILFLRNCINVTKLTFPGTKTRIYSNECNVSKDAQNVTDSCDNMTRSCEPVVEAAEKIPDQDNAHCQLHQQCLCKQDFKLTILNLNFCTQISDTSLMQIAHNCPRLHKLFLCSCIQITDSGIGVIAKMCPLLNTLDISGWSVCNGEHMQLTDHSLMELSVHSQYLSCLVVVRCMNITVKGVCAVLSKCSKLRKVCISTGVHFRVSSVALHTSLQKIEAYTSLKNYKDSNQDNFIVLDLYPYNKRLL</sequence>
<dbReference type="InterPro" id="IPR001810">
    <property type="entry name" value="F-box_dom"/>
</dbReference>
<dbReference type="SMART" id="SM00367">
    <property type="entry name" value="LRR_CC"/>
    <property type="match status" value="10"/>
</dbReference>
<proteinExistence type="predicted"/>
<dbReference type="EMBL" id="KQ417412">
    <property type="protein sequence ID" value="KOF92061.1"/>
    <property type="molecule type" value="Genomic_DNA"/>
</dbReference>
<dbReference type="InterPro" id="IPR032675">
    <property type="entry name" value="LRR_dom_sf"/>
</dbReference>
<dbReference type="AlphaFoldDB" id="A0A0L8HS74"/>
<dbReference type="Gene3D" id="3.80.10.10">
    <property type="entry name" value="Ribonuclease Inhibitor"/>
    <property type="match status" value="2"/>
</dbReference>
<dbReference type="Gene3D" id="1.20.1280.50">
    <property type="match status" value="1"/>
</dbReference>
<dbReference type="KEGG" id="obi:106868912"/>
<evidence type="ECO:0000259" key="2">
    <source>
        <dbReference type="PROSITE" id="PS50181"/>
    </source>
</evidence>
<keyword evidence="1" id="KW-0833">Ubl conjugation pathway</keyword>
<gene>
    <name evidence="3" type="ORF">OCBIM_22007410mg</name>
</gene>
<organism evidence="3">
    <name type="scientific">Octopus bimaculoides</name>
    <name type="common">California two-spotted octopus</name>
    <dbReference type="NCBI Taxonomy" id="37653"/>
    <lineage>
        <taxon>Eukaryota</taxon>
        <taxon>Metazoa</taxon>
        <taxon>Spiralia</taxon>
        <taxon>Lophotrochozoa</taxon>
        <taxon>Mollusca</taxon>
        <taxon>Cephalopoda</taxon>
        <taxon>Coleoidea</taxon>
        <taxon>Octopodiformes</taxon>
        <taxon>Octopoda</taxon>
        <taxon>Incirrata</taxon>
        <taxon>Octopodidae</taxon>
        <taxon>Octopus</taxon>
    </lineage>
</organism>
<dbReference type="GO" id="GO:0019005">
    <property type="term" value="C:SCF ubiquitin ligase complex"/>
    <property type="evidence" value="ECO:0007669"/>
    <property type="project" value="TreeGrafter"/>
</dbReference>
<dbReference type="Pfam" id="PF12937">
    <property type="entry name" value="F-box-like"/>
    <property type="match status" value="1"/>
</dbReference>